<evidence type="ECO:0000313" key="3">
    <source>
        <dbReference type="Proteomes" id="UP000518752"/>
    </source>
</evidence>
<name>A0A8H5FP64_9AGAR</name>
<sequence length="205" mass="23161">MPVLNQQPRRRRNNGVRFFFTIKLKLFSKILKAPLPAPLPPVPYAQINLPGQYGHLPANLQQIAATVPAHPVYRGRGARDTTGLGRPRGRYDGDDHHDDENPFIMNNRQSLPPSNHSQLQVHDQSPGQIQQERPASPGHGTPDNNAMHRNHLQQILQIHDQELDEDNNTEAVQAVVEVVHNTTVLMKQFLMGLLKMNSLNIQWSI</sequence>
<keyword evidence="3" id="KW-1185">Reference proteome</keyword>
<organism evidence="2 3">
    <name type="scientific">Collybiopsis confluens</name>
    <dbReference type="NCBI Taxonomy" id="2823264"/>
    <lineage>
        <taxon>Eukaryota</taxon>
        <taxon>Fungi</taxon>
        <taxon>Dikarya</taxon>
        <taxon>Basidiomycota</taxon>
        <taxon>Agaricomycotina</taxon>
        <taxon>Agaricomycetes</taxon>
        <taxon>Agaricomycetidae</taxon>
        <taxon>Agaricales</taxon>
        <taxon>Marasmiineae</taxon>
        <taxon>Omphalotaceae</taxon>
        <taxon>Collybiopsis</taxon>
    </lineage>
</organism>
<gene>
    <name evidence="2" type="ORF">D9757_014877</name>
</gene>
<protein>
    <submittedName>
        <fullName evidence="2">Uncharacterized protein</fullName>
    </submittedName>
</protein>
<reference evidence="2 3" key="1">
    <citation type="journal article" date="2020" name="ISME J.">
        <title>Uncovering the hidden diversity of litter-decomposition mechanisms in mushroom-forming fungi.</title>
        <authorList>
            <person name="Floudas D."/>
            <person name="Bentzer J."/>
            <person name="Ahren D."/>
            <person name="Johansson T."/>
            <person name="Persson P."/>
            <person name="Tunlid A."/>
        </authorList>
    </citation>
    <scope>NUCLEOTIDE SEQUENCE [LARGE SCALE GENOMIC DNA]</scope>
    <source>
        <strain evidence="2 3">CBS 406.79</strain>
    </source>
</reference>
<feature type="region of interest" description="Disordered" evidence="1">
    <location>
        <begin position="71"/>
        <end position="146"/>
    </location>
</feature>
<evidence type="ECO:0000313" key="2">
    <source>
        <dbReference type="EMBL" id="KAF5343707.1"/>
    </source>
</evidence>
<dbReference type="Proteomes" id="UP000518752">
    <property type="component" value="Unassembled WGS sequence"/>
</dbReference>
<comment type="caution">
    <text evidence="2">The sequence shown here is derived from an EMBL/GenBank/DDBJ whole genome shotgun (WGS) entry which is preliminary data.</text>
</comment>
<proteinExistence type="predicted"/>
<dbReference type="EMBL" id="JAACJN010000438">
    <property type="protein sequence ID" value="KAF5343707.1"/>
    <property type="molecule type" value="Genomic_DNA"/>
</dbReference>
<feature type="compositionally biased region" description="Basic and acidic residues" evidence="1">
    <location>
        <begin position="89"/>
        <end position="100"/>
    </location>
</feature>
<dbReference type="AlphaFoldDB" id="A0A8H5FP64"/>
<evidence type="ECO:0000256" key="1">
    <source>
        <dbReference type="SAM" id="MobiDB-lite"/>
    </source>
</evidence>
<accession>A0A8H5FP64</accession>
<feature type="compositionally biased region" description="Polar residues" evidence="1">
    <location>
        <begin position="104"/>
        <end position="133"/>
    </location>
</feature>